<evidence type="ECO:0000313" key="9">
    <source>
        <dbReference type="Proteomes" id="UP000615446"/>
    </source>
</evidence>
<dbReference type="InterPro" id="IPR001193">
    <property type="entry name" value="MBTPS2"/>
</dbReference>
<dbReference type="PRINTS" id="PR01000">
    <property type="entry name" value="SREBPS2PTASE"/>
</dbReference>
<dbReference type="EMBL" id="BLAL01000039">
    <property type="protein sequence ID" value="GES78525.1"/>
    <property type="molecule type" value="Genomic_DNA"/>
</dbReference>
<dbReference type="Proteomes" id="UP000615446">
    <property type="component" value="Unassembled WGS sequence"/>
</dbReference>
<dbReference type="GO" id="GO:0012505">
    <property type="term" value="C:endomembrane system"/>
    <property type="evidence" value="ECO:0007669"/>
    <property type="project" value="UniProtKB-SubCell"/>
</dbReference>
<dbReference type="InterPro" id="IPR008915">
    <property type="entry name" value="Peptidase_M50"/>
</dbReference>
<feature type="transmembrane region" description="Helical" evidence="6">
    <location>
        <begin position="93"/>
        <end position="118"/>
    </location>
</feature>
<gene>
    <name evidence="8" type="ORF">RCL2_000583000</name>
</gene>
<evidence type="ECO:0000256" key="5">
    <source>
        <dbReference type="ARBA" id="ARBA00032658"/>
    </source>
</evidence>
<feature type="transmembrane region" description="Helical" evidence="6">
    <location>
        <begin position="6"/>
        <end position="25"/>
    </location>
</feature>
<proteinExistence type="predicted"/>
<feature type="transmembrane region" description="Helical" evidence="6">
    <location>
        <begin position="250"/>
        <end position="272"/>
    </location>
</feature>
<feature type="transmembrane region" description="Helical" evidence="6">
    <location>
        <begin position="182"/>
        <end position="206"/>
    </location>
</feature>
<name>A0A8H3L3C6_9GLOM</name>
<dbReference type="GO" id="GO:0016020">
    <property type="term" value="C:membrane"/>
    <property type="evidence" value="ECO:0007669"/>
    <property type="project" value="InterPro"/>
</dbReference>
<evidence type="ECO:0000256" key="1">
    <source>
        <dbReference type="ARBA" id="ARBA00004127"/>
    </source>
</evidence>
<accession>A0A8H3L3C6</accession>
<keyword evidence="8" id="KW-0378">Hydrolase</keyword>
<evidence type="ECO:0000256" key="3">
    <source>
        <dbReference type="ARBA" id="ARBA00022989"/>
    </source>
</evidence>
<evidence type="ECO:0000256" key="6">
    <source>
        <dbReference type="SAM" id="Phobius"/>
    </source>
</evidence>
<keyword evidence="4 6" id="KW-0472">Membrane</keyword>
<dbReference type="OrthoDB" id="7694678at2759"/>
<feature type="transmembrane region" description="Helical" evidence="6">
    <location>
        <begin position="546"/>
        <end position="568"/>
    </location>
</feature>
<keyword evidence="8" id="KW-0645">Protease</keyword>
<feature type="transmembrane region" description="Helical" evidence="6">
    <location>
        <begin position="580"/>
        <end position="602"/>
    </location>
</feature>
<dbReference type="GO" id="GO:0031293">
    <property type="term" value="P:membrane protein intracellular domain proteolysis"/>
    <property type="evidence" value="ECO:0007669"/>
    <property type="project" value="TreeGrafter"/>
</dbReference>
<dbReference type="GO" id="GO:1905897">
    <property type="term" value="P:regulation of response to endoplasmic reticulum stress"/>
    <property type="evidence" value="ECO:0007669"/>
    <property type="project" value="TreeGrafter"/>
</dbReference>
<organism evidence="8 9">
    <name type="scientific">Rhizophagus clarus</name>
    <dbReference type="NCBI Taxonomy" id="94130"/>
    <lineage>
        <taxon>Eukaryota</taxon>
        <taxon>Fungi</taxon>
        <taxon>Fungi incertae sedis</taxon>
        <taxon>Mucoromycota</taxon>
        <taxon>Glomeromycotina</taxon>
        <taxon>Glomeromycetes</taxon>
        <taxon>Glomerales</taxon>
        <taxon>Glomeraceae</taxon>
        <taxon>Rhizophagus</taxon>
    </lineage>
</organism>
<dbReference type="AlphaFoldDB" id="A0A8H3L3C6"/>
<dbReference type="Pfam" id="PF02163">
    <property type="entry name" value="Peptidase_M50"/>
    <property type="match status" value="1"/>
</dbReference>
<keyword evidence="2 6" id="KW-0812">Transmembrane</keyword>
<evidence type="ECO:0000256" key="2">
    <source>
        <dbReference type="ARBA" id="ARBA00022692"/>
    </source>
</evidence>
<keyword evidence="3 6" id="KW-1133">Transmembrane helix</keyword>
<comment type="subcellular location">
    <subcellularLocation>
        <location evidence="1">Endomembrane system</location>
        <topology evidence="1">Multi-pass membrane protein</topology>
    </subcellularLocation>
</comment>
<evidence type="ECO:0000313" key="8">
    <source>
        <dbReference type="EMBL" id="GES78525.1"/>
    </source>
</evidence>
<dbReference type="GO" id="GO:0005737">
    <property type="term" value="C:cytoplasm"/>
    <property type="evidence" value="ECO:0007669"/>
    <property type="project" value="TreeGrafter"/>
</dbReference>
<comment type="caution">
    <text evidence="8">The sequence shown here is derived from an EMBL/GenBank/DDBJ whole genome shotgun (WGS) entry which is preliminary data.</text>
</comment>
<dbReference type="PANTHER" id="PTHR13325">
    <property type="entry name" value="PROTEASE M50 MEMBRANE-BOUND TRANSCRIPTION FACTOR SITE 2 PROTEASE"/>
    <property type="match status" value="1"/>
</dbReference>
<evidence type="ECO:0000256" key="4">
    <source>
        <dbReference type="ARBA" id="ARBA00023136"/>
    </source>
</evidence>
<dbReference type="GO" id="GO:0004222">
    <property type="term" value="F:metalloendopeptidase activity"/>
    <property type="evidence" value="ECO:0007669"/>
    <property type="project" value="InterPro"/>
</dbReference>
<evidence type="ECO:0000259" key="7">
    <source>
        <dbReference type="Pfam" id="PF02163"/>
    </source>
</evidence>
<dbReference type="PANTHER" id="PTHR13325:SF3">
    <property type="entry name" value="MEMBRANE-BOUND TRANSCRIPTION FACTOR SITE-2 PROTEASE"/>
    <property type="match status" value="1"/>
</dbReference>
<sequence length="635" mass="72277">MVFSDLLLTFLSFWTLVHVIFRLLLQQNPLHATHQNLSRITNNSLSLPISNPNLPFRKPPAITLSYFCLRYKTTKFNTFFESLAKKAPKFWKIWFDVGVFVGISAMIIGICVMILAGWKLLLGMIGSFEFSIQNHDINDNTSLQPKFVKRSGEINHHVEKNNEDHQIFIPVIPGVTLPTSHLIYYLIALFICGIIHEAGHAIAAYCESVPIDYAGIFLYFFYPGAFVSFSELHFNKCSFRKKLRILCAGVWHNVVIFLFGMLILNSGIVTLLMSLTGYRSVEGTGVSVISVESSDLTGILYPSTLITKLDDYELNEASLDKWNKFLLKNYELTKGDYGFCASEKDITPALDCCDITAIHPYGNSEDKEISCFQRSDQNNSHYKELSCLHARPILVNINEQRCRKDLDCDNPSPMCVLPYTPVGFPVPVRIYFKHPSWIANQKENKEQVLLWLGDLENLWEIVQVSTFQPRWSWVPLWIPFAVEIIIRYTVSFSLALCILNILPAFQLDGYHALTTILTRLYGVDDGMSTAISISKRNRQRKKVENGIVYGVTGLVGWVVFGTLVSGVNINLKEVIKEKKILPYLNLGLYRLLNLAIPLIRLVEFITDKTDKVASLGSRLLRSSKRYIFFFIINGF</sequence>
<feature type="transmembrane region" description="Helical" evidence="6">
    <location>
        <begin position="213"/>
        <end position="230"/>
    </location>
</feature>
<feature type="domain" description="Peptidase M50" evidence="7">
    <location>
        <begin position="184"/>
        <end position="520"/>
    </location>
</feature>
<protein>
    <recommendedName>
        <fullName evidence="5">Endopeptidase S2P</fullName>
    </recommendedName>
</protein>
<reference evidence="8" key="1">
    <citation type="submission" date="2019-10" db="EMBL/GenBank/DDBJ databases">
        <title>Conservation and host-specific expression of non-tandemly repeated heterogenous ribosome RNA gene in arbuscular mycorrhizal fungi.</title>
        <authorList>
            <person name="Maeda T."/>
            <person name="Kobayashi Y."/>
            <person name="Nakagawa T."/>
            <person name="Ezawa T."/>
            <person name="Yamaguchi K."/>
            <person name="Bino T."/>
            <person name="Nishimoto Y."/>
            <person name="Shigenobu S."/>
            <person name="Kawaguchi M."/>
        </authorList>
    </citation>
    <scope>NUCLEOTIDE SEQUENCE</scope>
    <source>
        <strain evidence="8">HR1</strain>
    </source>
</reference>